<dbReference type="Pfam" id="PF08448">
    <property type="entry name" value="PAS_4"/>
    <property type="match status" value="2"/>
</dbReference>
<dbReference type="CDD" id="cd00082">
    <property type="entry name" value="HisKA"/>
    <property type="match status" value="1"/>
</dbReference>
<dbReference type="GO" id="GO:0007234">
    <property type="term" value="P:osmosensory signaling via phosphorelay pathway"/>
    <property type="evidence" value="ECO:0007669"/>
    <property type="project" value="TreeGrafter"/>
</dbReference>
<dbReference type="InterPro" id="IPR003661">
    <property type="entry name" value="HisK_dim/P_dom"/>
</dbReference>
<keyword evidence="4" id="KW-0808">Transferase</keyword>
<evidence type="ECO:0000256" key="1">
    <source>
        <dbReference type="ARBA" id="ARBA00000085"/>
    </source>
</evidence>
<evidence type="ECO:0000256" key="5">
    <source>
        <dbReference type="ARBA" id="ARBA00022777"/>
    </source>
</evidence>
<keyword evidence="5 10" id="KW-0418">Kinase</keyword>
<dbReference type="InterPro" id="IPR036097">
    <property type="entry name" value="HisK_dim/P_sf"/>
</dbReference>
<dbReference type="GO" id="GO:0000155">
    <property type="term" value="F:phosphorelay sensor kinase activity"/>
    <property type="evidence" value="ECO:0007669"/>
    <property type="project" value="InterPro"/>
</dbReference>
<evidence type="ECO:0000256" key="7">
    <source>
        <dbReference type="SAM" id="Coils"/>
    </source>
</evidence>
<dbReference type="SUPFAM" id="SSF55785">
    <property type="entry name" value="PYP-like sensor domain (PAS domain)"/>
    <property type="match status" value="2"/>
</dbReference>
<evidence type="ECO:0000259" key="8">
    <source>
        <dbReference type="PROSITE" id="PS50109"/>
    </source>
</evidence>
<dbReference type="RefSeq" id="WP_073112793.1">
    <property type="nucleotide sequence ID" value="NZ_FQYN01000015.1"/>
</dbReference>
<dbReference type="Proteomes" id="UP000184418">
    <property type="component" value="Unassembled WGS sequence"/>
</dbReference>
<evidence type="ECO:0000259" key="9">
    <source>
        <dbReference type="PROSITE" id="PS50113"/>
    </source>
</evidence>
<keyword evidence="7" id="KW-0175">Coiled coil</keyword>
<dbReference type="PROSITE" id="PS50109">
    <property type="entry name" value="HIS_KIN"/>
    <property type="match status" value="1"/>
</dbReference>
<dbReference type="PRINTS" id="PR00344">
    <property type="entry name" value="BCTRLSENSOR"/>
</dbReference>
<dbReference type="Pfam" id="PF02518">
    <property type="entry name" value="HATPase_c"/>
    <property type="match status" value="1"/>
</dbReference>
<dbReference type="InterPro" id="IPR050351">
    <property type="entry name" value="BphY/WalK/GraS-like"/>
</dbReference>
<dbReference type="InterPro" id="IPR000700">
    <property type="entry name" value="PAS-assoc_C"/>
</dbReference>
<dbReference type="SUPFAM" id="SSF55874">
    <property type="entry name" value="ATPase domain of HSP90 chaperone/DNA topoisomerase II/histidine kinase"/>
    <property type="match status" value="1"/>
</dbReference>
<gene>
    <name evidence="10" type="ORF">SAMN02745146_0363</name>
</gene>
<dbReference type="OrthoDB" id="9766459at2"/>
<feature type="coiled-coil region" evidence="7">
    <location>
        <begin position="423"/>
        <end position="454"/>
    </location>
</feature>
<keyword evidence="3" id="KW-0597">Phosphoprotein</keyword>
<keyword evidence="11" id="KW-1185">Reference proteome</keyword>
<dbReference type="Gene3D" id="1.10.287.130">
    <property type="match status" value="1"/>
</dbReference>
<dbReference type="InterPro" id="IPR013656">
    <property type="entry name" value="PAS_4"/>
</dbReference>
<dbReference type="PROSITE" id="PS50113">
    <property type="entry name" value="PAC"/>
    <property type="match status" value="1"/>
</dbReference>
<dbReference type="SUPFAM" id="SSF47384">
    <property type="entry name" value="Homodimeric domain of signal transducing histidine kinase"/>
    <property type="match status" value="1"/>
</dbReference>
<dbReference type="InterPro" id="IPR035965">
    <property type="entry name" value="PAS-like_dom_sf"/>
</dbReference>
<dbReference type="SMART" id="SM00091">
    <property type="entry name" value="PAS"/>
    <property type="match status" value="2"/>
</dbReference>
<dbReference type="InterPro" id="IPR004358">
    <property type="entry name" value="Sig_transdc_His_kin-like_C"/>
</dbReference>
<proteinExistence type="predicted"/>
<accession>A0A1M6MQD1</accession>
<dbReference type="STRING" id="1121955.SAMN02745146_0363"/>
<evidence type="ECO:0000313" key="10">
    <source>
        <dbReference type="EMBL" id="SHJ85725.1"/>
    </source>
</evidence>
<dbReference type="GO" id="GO:0030295">
    <property type="term" value="F:protein kinase activator activity"/>
    <property type="evidence" value="ECO:0007669"/>
    <property type="project" value="TreeGrafter"/>
</dbReference>
<dbReference type="PANTHER" id="PTHR42878:SF15">
    <property type="entry name" value="BACTERIOPHYTOCHROME"/>
    <property type="match status" value="1"/>
</dbReference>
<dbReference type="AlphaFoldDB" id="A0A1M6MQD1"/>
<evidence type="ECO:0000313" key="11">
    <source>
        <dbReference type="Proteomes" id="UP000184418"/>
    </source>
</evidence>
<dbReference type="EC" id="2.7.13.3" evidence="2"/>
<organism evidence="10 11">
    <name type="scientific">Hymenobacter daecheongensis DSM 21074</name>
    <dbReference type="NCBI Taxonomy" id="1121955"/>
    <lineage>
        <taxon>Bacteria</taxon>
        <taxon>Pseudomonadati</taxon>
        <taxon>Bacteroidota</taxon>
        <taxon>Cytophagia</taxon>
        <taxon>Cytophagales</taxon>
        <taxon>Hymenobacteraceae</taxon>
        <taxon>Hymenobacter</taxon>
    </lineage>
</organism>
<dbReference type="InterPro" id="IPR005467">
    <property type="entry name" value="His_kinase_dom"/>
</dbReference>
<dbReference type="InterPro" id="IPR036890">
    <property type="entry name" value="HATPase_C_sf"/>
</dbReference>
<dbReference type="GO" id="GO:0000156">
    <property type="term" value="F:phosphorelay response regulator activity"/>
    <property type="evidence" value="ECO:0007669"/>
    <property type="project" value="TreeGrafter"/>
</dbReference>
<dbReference type="EMBL" id="FQYN01000015">
    <property type="protein sequence ID" value="SHJ85725.1"/>
    <property type="molecule type" value="Genomic_DNA"/>
</dbReference>
<dbReference type="Gene3D" id="3.30.565.10">
    <property type="entry name" value="Histidine kinase-like ATPase, C-terminal domain"/>
    <property type="match status" value="1"/>
</dbReference>
<dbReference type="InterPro" id="IPR003594">
    <property type="entry name" value="HATPase_dom"/>
</dbReference>
<evidence type="ECO:0000256" key="3">
    <source>
        <dbReference type="ARBA" id="ARBA00022553"/>
    </source>
</evidence>
<evidence type="ECO:0000256" key="4">
    <source>
        <dbReference type="ARBA" id="ARBA00022679"/>
    </source>
</evidence>
<reference evidence="10 11" key="1">
    <citation type="submission" date="2016-11" db="EMBL/GenBank/DDBJ databases">
        <authorList>
            <person name="Jaros S."/>
            <person name="Januszkiewicz K."/>
            <person name="Wedrychowicz H."/>
        </authorList>
    </citation>
    <scope>NUCLEOTIDE SEQUENCE [LARGE SCALE GENOMIC DNA]</scope>
    <source>
        <strain evidence="10 11">DSM 21074</strain>
    </source>
</reference>
<dbReference type="GO" id="GO:0016020">
    <property type="term" value="C:membrane"/>
    <property type="evidence" value="ECO:0007669"/>
    <property type="project" value="UniProtKB-SubCell"/>
</dbReference>
<feature type="domain" description="PAC" evidence="9">
    <location>
        <begin position="231"/>
        <end position="287"/>
    </location>
</feature>
<dbReference type="InterPro" id="IPR000014">
    <property type="entry name" value="PAS"/>
</dbReference>
<dbReference type="PANTHER" id="PTHR42878">
    <property type="entry name" value="TWO-COMPONENT HISTIDINE KINASE"/>
    <property type="match status" value="1"/>
</dbReference>
<protein>
    <recommendedName>
        <fullName evidence="2">histidine kinase</fullName>
        <ecNumber evidence="2">2.7.13.3</ecNumber>
    </recommendedName>
</protein>
<name>A0A1M6MQD1_9BACT</name>
<sequence length="679" mass="74938">MADTTITLPAGLPADPALLATLLELLPLGVIYYTPVLDATGTLTDLTLAYLNPAAQRMTRLPAQPATTYRQQFPTTDANGAWAFHRRSWLGQEAGQFQFYYQADGFDAYFRVTAQRLGDGLLALFTDTQDEGRSPAEEALRASQAREQAARATAEAQQERLYAVFEQAPVAISLLQGPAHVIEFANARMAQFWDRPLAQVAGQAHFTALPELAGQGFEAILGAVWRTGEPHYLQEQFVSLRRAGQPYQGYFNITYQPSYDGQGQRTGVMTSAVDVTEQVLARQQVEQLNAELEARVQARTRALQTLFAQAPMALVVLRGPQFLIEQANAQAAYIWGVDMADVLGRPHFEAIPGAAGQGFEELLTGILATGEAVVLREVLIKLARAHTGQPSEGYYNVIFKPLFDDDQPQPSAIVVMWTETTDQVLARQQVQALNEELTATNEELHASNQQLMRTNVDLDNFIYTASHDLRAPISNIEGLLLALEHELPAAGRTGDVPLMLTMMQDATERFRRTIAHLTDLSRLQKEHSPDADAVALAPVVEAMRLDLAPLLLETQGQLMVTIPEGLTVTFAEKNLRSVVYNLLSNAFKYRHPDRRPAVQLRSWLTDAAAVLEVQDNGLGLDLAQGQEKLFAMFQRLHTHVEGTGVGLYMVKRVLENAGGHIEVESQLGQGSTFRVYLPR</sequence>
<feature type="domain" description="Histidine kinase" evidence="8">
    <location>
        <begin position="464"/>
        <end position="679"/>
    </location>
</feature>
<evidence type="ECO:0000256" key="6">
    <source>
        <dbReference type="ARBA" id="ARBA00023136"/>
    </source>
</evidence>
<evidence type="ECO:0000256" key="2">
    <source>
        <dbReference type="ARBA" id="ARBA00012438"/>
    </source>
</evidence>
<dbReference type="Gene3D" id="3.30.450.20">
    <property type="entry name" value="PAS domain"/>
    <property type="match status" value="2"/>
</dbReference>
<keyword evidence="6" id="KW-0472">Membrane</keyword>
<comment type="catalytic activity">
    <reaction evidence="1">
        <text>ATP + protein L-histidine = ADP + protein N-phospho-L-histidine.</text>
        <dbReference type="EC" id="2.7.13.3"/>
    </reaction>
</comment>
<dbReference type="SMART" id="SM00387">
    <property type="entry name" value="HATPase_c"/>
    <property type="match status" value="1"/>
</dbReference>